<dbReference type="Gene3D" id="3.40.50.11090">
    <property type="match status" value="1"/>
</dbReference>
<dbReference type="SUPFAM" id="SSF53756">
    <property type="entry name" value="UDP-Glycosyltransferase/glycogen phosphorylase"/>
    <property type="match status" value="1"/>
</dbReference>
<dbReference type="Gene3D" id="3.40.50.1000">
    <property type="entry name" value="HAD superfamily/HAD-like"/>
    <property type="match status" value="1"/>
</dbReference>
<name>A0A084ESE7_SPHYA</name>
<dbReference type="GO" id="GO:0016740">
    <property type="term" value="F:transferase activity"/>
    <property type="evidence" value="ECO:0007669"/>
    <property type="project" value="UniProtKB-KW"/>
</dbReference>
<dbReference type="Gene3D" id="3.40.50.2000">
    <property type="entry name" value="Glycogen Phosphorylase B"/>
    <property type="match status" value="1"/>
</dbReference>
<evidence type="ECO:0000313" key="3">
    <source>
        <dbReference type="Proteomes" id="UP000028534"/>
    </source>
</evidence>
<reference evidence="2 3" key="1">
    <citation type="submission" date="2014-03" db="EMBL/GenBank/DDBJ databases">
        <title>Genome sequence of Sphingobium yanoikuyae B1.</title>
        <authorList>
            <person name="Gan H.M."/>
            <person name="Gan H.Y."/>
            <person name="Savka M.A."/>
        </authorList>
    </citation>
    <scope>NUCLEOTIDE SEQUENCE [LARGE SCALE GENOMIC DNA]</scope>
    <source>
        <strain evidence="2 3">B1</strain>
    </source>
</reference>
<dbReference type="PATRIC" id="fig|13690.10.peg.963"/>
<evidence type="ECO:0000259" key="1">
    <source>
        <dbReference type="Pfam" id="PF22772"/>
    </source>
</evidence>
<dbReference type="Gene3D" id="1.10.150.400">
    <property type="match status" value="1"/>
</dbReference>
<dbReference type="Pfam" id="PF22772">
    <property type="entry name" value="WsaF_C"/>
    <property type="match status" value="1"/>
</dbReference>
<dbReference type="AlphaFoldDB" id="A0A084ESE7"/>
<proteinExistence type="predicted"/>
<comment type="caution">
    <text evidence="2">The sequence shown here is derived from an EMBL/GenBank/DDBJ whole genome shotgun (WGS) entry which is preliminary data.</text>
</comment>
<dbReference type="EMBL" id="JGVR01000003">
    <property type="protein sequence ID" value="KEZ20889.1"/>
    <property type="molecule type" value="Genomic_DNA"/>
</dbReference>
<protein>
    <submittedName>
        <fullName evidence="2">Putative glycosyltransferase</fullName>
    </submittedName>
</protein>
<gene>
    <name evidence="2" type="ORF">CP98_00930</name>
</gene>
<dbReference type="InterPro" id="IPR036412">
    <property type="entry name" value="HAD-like_sf"/>
</dbReference>
<organism evidence="2 3">
    <name type="scientific">Sphingobium yanoikuyae</name>
    <name type="common">Sphingomonas yanoikuyae</name>
    <dbReference type="NCBI Taxonomy" id="13690"/>
    <lineage>
        <taxon>Bacteria</taxon>
        <taxon>Pseudomonadati</taxon>
        <taxon>Pseudomonadota</taxon>
        <taxon>Alphaproteobacteria</taxon>
        <taxon>Sphingomonadales</taxon>
        <taxon>Sphingomonadaceae</taxon>
        <taxon>Sphingobium</taxon>
    </lineage>
</organism>
<dbReference type="Proteomes" id="UP000028534">
    <property type="component" value="Unassembled WGS sequence"/>
</dbReference>
<sequence length="1235" mass="137145">MAVNHFREFVMQKMRALKVFKKNKKRKDHVYEVVLGSFDVQYYLDRNPDVREHGVDPVRHYLDLGHQEGRDPTPSFSTRGYMERYPDVVASGMNPFYHYLRHGRFENRVTRAIEIYSPAKTSELMPAGPLLSGRLRSLDYAKVSRLLGVDASAMSPRGLHVGMTQILHEAVEEAGEGSVAANGSVADGSELAEQMLAAAKGKTLSLDVWDTILRRECAPDAVKLRHARAQWLTRIVPGGPLGDLHPIDLFQLRRMAEADAADEHFEYRIAEVADRLAPLLARPGEKFSEDFLAQELRIEKAVITSDDVVSELIASHDGRKIVLSDFYMPGTALTELLNHVGIDQIDTVYSSSDHMATKRAGHLYDLATAREELDVRSLLHVGDRFSADVAAAGKRGISAFHYYSPSHQPRLERLESDFWAHVSGDVAVYARGLARELGYRPGDALSLDLVSAAVTSFVLHVMEQGLRNKVDKIFFCTREGSFFRRIYDVLVARDVFDLGVYPKAEVLEVSRRATFAASLEDFTIEHLMRLWSQYSSQSVSALATTLNIDIAQWAGYAKELGLDPDEVVDLPWRDDRFVAFVNHPHVAHIARSAITSQRNALLEYLEAAGFEPRADKRRVLVDIGWRGTIQDNLGFVAAGHIHGCYFGLEWFLNPQAGHITKSGYVFDANRNYPLHLSEVAGLEFLFNAPGGSTLGYRNGVALRDLVPEEEAIVTGPVAAMQDRILEASVKVADYIRLHGLVSHDLVNFAREVVAEFASAPPQEVAEAFFQLSHNESFGVGSVHSMHFDGKGLDAIVNQQGARLHGAVTDCLKGLRWSAAARQLPVFRALEDKLSPSQKLHLPAKPALVRRSSLGRPSVAVLSPSPIRGSGGHRTIYNMAGALARQGYDVNLMHEQPADHQTDEWIQSILGNVSLTQYGGWINYIEPTASVATIWYSARYPAQFWPDAKQFYFVQDYEAMFNPMGDTFLQASQSYSWGAQHICVGRWLAHSLRSQFGVGVASGGLGVDHAVYRPLTDTKRQSNQIALLFQPEKYRRAPELCVEALAIVKARVPDARIVLYGSDNKPHLPFDHEHLGLITDISRINTLYNESAIGLCVSSTNPSRIPFEMMAAGCVPVDIYRYNNLFDYDAGTGVLAHDSAESIAKALIGLLEDPAGCQARSKKAMDSVRHRSLAWEMDVAVNAVGMGLDGFDFDTIEEQGPTYTDAPVIADRWNTGPVNRFMAYQWEQATGLASKR</sequence>
<feature type="domain" description="WsaF C-terminal" evidence="1">
    <location>
        <begin position="1023"/>
        <end position="1146"/>
    </location>
</feature>
<keyword evidence="2" id="KW-0808">Transferase</keyword>
<dbReference type="eggNOG" id="COG5610">
    <property type="taxonomic scope" value="Bacteria"/>
</dbReference>
<evidence type="ECO:0000313" key="2">
    <source>
        <dbReference type="EMBL" id="KEZ20889.1"/>
    </source>
</evidence>
<dbReference type="eggNOG" id="COG0438">
    <property type="taxonomic scope" value="Bacteria"/>
</dbReference>
<dbReference type="InterPro" id="IPR055050">
    <property type="entry name" value="WsaF_C"/>
</dbReference>
<accession>A0A084ESE7</accession>
<dbReference type="InterPro" id="IPR023214">
    <property type="entry name" value="HAD_sf"/>
</dbReference>
<dbReference type="SUPFAM" id="SSF56784">
    <property type="entry name" value="HAD-like"/>
    <property type="match status" value="1"/>
</dbReference>
<dbReference type="RefSeq" id="WP_051886607.1">
    <property type="nucleotide sequence ID" value="NZ_JGVR01000003.1"/>
</dbReference>